<dbReference type="AlphaFoldDB" id="A0AB72Z540"/>
<gene>
    <name evidence="1" type="ORF">HMPREF9003_1924</name>
</gene>
<name>A0AB72Z540_9BIFI</name>
<organism evidence="1 2">
    <name type="scientific">Bifidobacterium dentium JCVIHMP022</name>
    <dbReference type="NCBI Taxonomy" id="553191"/>
    <lineage>
        <taxon>Bacteria</taxon>
        <taxon>Bacillati</taxon>
        <taxon>Actinomycetota</taxon>
        <taxon>Actinomycetes</taxon>
        <taxon>Bifidobacteriales</taxon>
        <taxon>Bifidobacteriaceae</taxon>
        <taxon>Bifidobacterium</taxon>
    </lineage>
</organism>
<evidence type="ECO:0000313" key="1">
    <source>
        <dbReference type="EMBL" id="EFO77995.1"/>
    </source>
</evidence>
<dbReference type="EMBL" id="AEHJ01000016">
    <property type="protein sequence ID" value="EFO77995.1"/>
    <property type="molecule type" value="Genomic_DNA"/>
</dbReference>
<accession>A0AB72Z540</accession>
<evidence type="ECO:0008006" key="3">
    <source>
        <dbReference type="Google" id="ProtNLM"/>
    </source>
</evidence>
<protein>
    <recommendedName>
        <fullName evidence="3">CTP synthase</fullName>
    </recommendedName>
</protein>
<dbReference type="Proteomes" id="UP000003457">
    <property type="component" value="Unassembled WGS sequence"/>
</dbReference>
<sequence length="318" mass="35689">MKAYPQIDRLLDQAESAQRCAHSNKPLMQKGLYRRYLAGDLVKPYPGLFARSAYWNRLNAAEQSLHAARTLKDLHGNWIFAGITAAAAHGFEHQWLLHHQGLTITLPTRGSYRSHDKLNVIYSPFPKDNAVIVNGIPVTNPARTLLDCGHMLEFRFALPIFDSAAAEGVGNDQVLQECVRTTRDCTTIFRLMQHVDSSSENGGESLARGTMIEAGFSIPQLQIPFTDPTTGERFRVDFLWRADDGRIIVGEFDGTAKYVDPEMTGRKSIQETVQTERNREQALRRAGVTEVVRFTFDDVLQRNPLIAKLRRAGVPTVP</sequence>
<proteinExistence type="predicted"/>
<evidence type="ECO:0000313" key="2">
    <source>
        <dbReference type="Proteomes" id="UP000003457"/>
    </source>
</evidence>
<reference evidence="1 2" key="1">
    <citation type="submission" date="2010-10" db="EMBL/GenBank/DDBJ databases">
        <authorList>
            <person name="Durkin A.S."/>
            <person name="Madupu R."/>
            <person name="Torralba M."/>
            <person name="Gillis M."/>
            <person name="Methe B."/>
            <person name="Sutton G."/>
            <person name="Nelson K.E."/>
        </authorList>
    </citation>
    <scope>NUCLEOTIDE SEQUENCE [LARGE SCALE GENOMIC DNA]</scope>
    <source>
        <strain evidence="1 2">JCVIHMP022</strain>
    </source>
</reference>
<comment type="caution">
    <text evidence="1">The sequence shown here is derived from an EMBL/GenBank/DDBJ whole genome shotgun (WGS) entry which is preliminary data.</text>
</comment>